<dbReference type="RefSeq" id="WP_212007141.1">
    <property type="nucleotide sequence ID" value="NZ_JAAFYZ010000003.1"/>
</dbReference>
<dbReference type="Pfam" id="PF00665">
    <property type="entry name" value="rve"/>
    <property type="match status" value="1"/>
</dbReference>
<accession>A0ABS5KGP9</accession>
<gene>
    <name evidence="2" type="ORF">KGQ19_01200</name>
</gene>
<comment type="caution">
    <text evidence="2">The sequence shown here is derived from an EMBL/GenBank/DDBJ whole genome shotgun (WGS) entry which is preliminary data.</text>
</comment>
<dbReference type="PANTHER" id="PTHR46889:SF4">
    <property type="entry name" value="TRANSPOSASE INSO FOR INSERTION SEQUENCE ELEMENT IS911B-RELATED"/>
    <property type="match status" value="1"/>
</dbReference>
<protein>
    <submittedName>
        <fullName evidence="2">DDE-type integrase/transposase/recombinase</fullName>
    </submittedName>
</protein>
<dbReference type="InterPro" id="IPR001584">
    <property type="entry name" value="Integrase_cat-core"/>
</dbReference>
<dbReference type="PROSITE" id="PS50994">
    <property type="entry name" value="INTEGRASE"/>
    <property type="match status" value="1"/>
</dbReference>
<feature type="domain" description="Integrase catalytic" evidence="1">
    <location>
        <begin position="1"/>
        <end position="70"/>
    </location>
</feature>
<name>A0ABS5KGP9_9ACTN</name>
<dbReference type="InterPro" id="IPR036397">
    <property type="entry name" value="RNaseH_sf"/>
</dbReference>
<dbReference type="Gene3D" id="3.30.420.10">
    <property type="entry name" value="Ribonuclease H-like superfamily/Ribonuclease H"/>
    <property type="match status" value="1"/>
</dbReference>
<dbReference type="Proteomes" id="UP000730482">
    <property type="component" value="Unassembled WGS sequence"/>
</dbReference>
<proteinExistence type="predicted"/>
<reference evidence="2 3" key="1">
    <citation type="submission" date="2020-02" db="EMBL/GenBank/DDBJ databases">
        <title>Acidophilic actinobacteria isolated from forest soil.</title>
        <authorList>
            <person name="Golinska P."/>
        </authorList>
    </citation>
    <scope>NUCLEOTIDE SEQUENCE [LARGE SCALE GENOMIC DNA]</scope>
    <source>
        <strain evidence="2 3">NL8</strain>
    </source>
</reference>
<dbReference type="InterPro" id="IPR050900">
    <property type="entry name" value="Transposase_IS3/IS150/IS904"/>
</dbReference>
<dbReference type="SUPFAM" id="SSF53098">
    <property type="entry name" value="Ribonuclease H-like"/>
    <property type="match status" value="1"/>
</dbReference>
<sequence>MDITQHRTDQDWMYRAVVLDAISRRVVVWFIADYLRTELVCDALETARWHRRPAAGQTVAHSDHGSQYTS</sequence>
<dbReference type="InterPro" id="IPR012337">
    <property type="entry name" value="RNaseH-like_sf"/>
</dbReference>
<evidence type="ECO:0000313" key="2">
    <source>
        <dbReference type="EMBL" id="MBS2545476.1"/>
    </source>
</evidence>
<evidence type="ECO:0000259" key="1">
    <source>
        <dbReference type="PROSITE" id="PS50994"/>
    </source>
</evidence>
<dbReference type="EMBL" id="JAAFYZ010000003">
    <property type="protein sequence ID" value="MBS2545476.1"/>
    <property type="molecule type" value="Genomic_DNA"/>
</dbReference>
<evidence type="ECO:0000313" key="3">
    <source>
        <dbReference type="Proteomes" id="UP000730482"/>
    </source>
</evidence>
<keyword evidence="3" id="KW-1185">Reference proteome</keyword>
<organism evidence="2 3">
    <name type="scientific">Catenulispora pinistramenti</name>
    <dbReference type="NCBI Taxonomy" id="2705254"/>
    <lineage>
        <taxon>Bacteria</taxon>
        <taxon>Bacillati</taxon>
        <taxon>Actinomycetota</taxon>
        <taxon>Actinomycetes</taxon>
        <taxon>Catenulisporales</taxon>
        <taxon>Catenulisporaceae</taxon>
        <taxon>Catenulispora</taxon>
    </lineage>
</organism>
<dbReference type="PANTHER" id="PTHR46889">
    <property type="entry name" value="TRANSPOSASE INSF FOR INSERTION SEQUENCE IS3B-RELATED"/>
    <property type="match status" value="1"/>
</dbReference>